<accession>A0A0W0FU70</accession>
<dbReference type="AlphaFoldDB" id="A0A0W0FU70"/>
<evidence type="ECO:0000313" key="1">
    <source>
        <dbReference type="EMBL" id="KTB39931.1"/>
    </source>
</evidence>
<proteinExistence type="predicted"/>
<protein>
    <submittedName>
        <fullName evidence="1">Uncharacterized protein</fullName>
    </submittedName>
</protein>
<gene>
    <name evidence="1" type="ORF">WG66_7491</name>
</gene>
<evidence type="ECO:0000313" key="2">
    <source>
        <dbReference type="Proteomes" id="UP000054988"/>
    </source>
</evidence>
<comment type="caution">
    <text evidence="1">The sequence shown here is derived from an EMBL/GenBank/DDBJ whole genome shotgun (WGS) entry which is preliminary data.</text>
</comment>
<sequence length="25" mass="2807">MSFHKRSSVCKLAARSSTPVWTVLD</sequence>
<reference evidence="1 2" key="1">
    <citation type="submission" date="2015-12" db="EMBL/GenBank/DDBJ databases">
        <title>Draft genome sequence of Moniliophthora roreri, the causal agent of frosty pod rot of cacao.</title>
        <authorList>
            <person name="Aime M.C."/>
            <person name="Diaz-Valderrama J.R."/>
            <person name="Kijpornyongpan T."/>
            <person name="Phillips-Mora W."/>
        </authorList>
    </citation>
    <scope>NUCLEOTIDE SEQUENCE [LARGE SCALE GENOMIC DNA]</scope>
    <source>
        <strain evidence="1 2">MCA 2952</strain>
    </source>
</reference>
<name>A0A0W0FU70_MONRR</name>
<organism evidence="1 2">
    <name type="scientific">Moniliophthora roreri</name>
    <name type="common">Frosty pod rot fungus</name>
    <name type="synonym">Monilia roreri</name>
    <dbReference type="NCBI Taxonomy" id="221103"/>
    <lineage>
        <taxon>Eukaryota</taxon>
        <taxon>Fungi</taxon>
        <taxon>Dikarya</taxon>
        <taxon>Basidiomycota</taxon>
        <taxon>Agaricomycotina</taxon>
        <taxon>Agaricomycetes</taxon>
        <taxon>Agaricomycetidae</taxon>
        <taxon>Agaricales</taxon>
        <taxon>Marasmiineae</taxon>
        <taxon>Marasmiaceae</taxon>
        <taxon>Moniliophthora</taxon>
    </lineage>
</organism>
<dbReference type="Proteomes" id="UP000054988">
    <property type="component" value="Unassembled WGS sequence"/>
</dbReference>
<dbReference type="EMBL" id="LATX01001625">
    <property type="protein sequence ID" value="KTB39931.1"/>
    <property type="molecule type" value="Genomic_DNA"/>
</dbReference>